<dbReference type="GeneID" id="59263462"/>
<sequence>MTRNLLQKHIKIKVYAIEKIGISFIRASMLCYITIGKHSVTRLTYAATAATSLTDQRIIEPTDTRSSMPAACKEQELTMSLSVEILHAV</sequence>
<organism evidence="1 2">
    <name type="scientific">Botrytis fragariae</name>
    <dbReference type="NCBI Taxonomy" id="1964551"/>
    <lineage>
        <taxon>Eukaryota</taxon>
        <taxon>Fungi</taxon>
        <taxon>Dikarya</taxon>
        <taxon>Ascomycota</taxon>
        <taxon>Pezizomycotina</taxon>
        <taxon>Leotiomycetes</taxon>
        <taxon>Helotiales</taxon>
        <taxon>Sclerotiniaceae</taxon>
        <taxon>Botrytis</taxon>
    </lineage>
</organism>
<keyword evidence="2" id="KW-1185">Reference proteome</keyword>
<evidence type="ECO:0000313" key="2">
    <source>
        <dbReference type="Proteomes" id="UP000531561"/>
    </source>
</evidence>
<dbReference type="Proteomes" id="UP000531561">
    <property type="component" value="Unassembled WGS sequence"/>
</dbReference>
<accession>A0A8H6EG31</accession>
<dbReference type="RefSeq" id="XP_037189820.1">
    <property type="nucleotide sequence ID" value="XM_037339770.1"/>
</dbReference>
<evidence type="ECO:0000313" key="1">
    <source>
        <dbReference type="EMBL" id="KAF5870873.1"/>
    </source>
</evidence>
<dbReference type="AlphaFoldDB" id="A0A8H6EG31"/>
<protein>
    <submittedName>
        <fullName evidence="1">Uncharacterized protein</fullName>
    </submittedName>
</protein>
<comment type="caution">
    <text evidence="1">The sequence shown here is derived from an EMBL/GenBank/DDBJ whole genome shotgun (WGS) entry which is preliminary data.</text>
</comment>
<dbReference type="EMBL" id="JABFCT010000013">
    <property type="protein sequence ID" value="KAF5870873.1"/>
    <property type="molecule type" value="Genomic_DNA"/>
</dbReference>
<gene>
    <name evidence="1" type="ORF">Bfra_009428</name>
</gene>
<name>A0A8H6EG31_9HELO</name>
<reference evidence="1 2" key="1">
    <citation type="journal article" date="2020" name="Phytopathology">
        <title>A high-quality genome resource of Botrytis fragariae, a new and rapidly spreading fungal pathogen causing strawberry gray mold in the U.S.A.</title>
        <authorList>
            <person name="Wu Y."/>
            <person name="Saski C.A."/>
            <person name="Schnabel G."/>
            <person name="Xiao S."/>
            <person name="Hu M."/>
        </authorList>
    </citation>
    <scope>NUCLEOTIDE SEQUENCE [LARGE SCALE GENOMIC DNA]</scope>
    <source>
        <strain evidence="1 2">BVB16</strain>
    </source>
</reference>
<proteinExistence type="predicted"/>